<sequence length="268" mass="30436">MEQVTSAIPESTVDENKYAMTFMLSFKPENVTPGSLIIDLYANGETYPVLLSVPLGYEVPFENTGDVKKIIETLMKGGAKFTDDWRIVSTFLVHKVSLIDDMYRFEFGEVVCVPHVDEDGFVSDYQVLADDTELDMSVHRIDRHLIVVHDKVNSEDITVHMVTEDQPVKTGDCIATIFDIDTKENFIYNLYNYKRKDDEEKTNYICAMVWLTQTQSLGQFSFMTGNFSLAKSDLGDIDPGYLAATVTEPDGTEYDFEIPKEHYIASLH</sequence>
<accession>A0A4Y5TNW0</accession>
<gene>
    <name evidence="1" type="ORF">CPT_Moabite_023</name>
</gene>
<evidence type="ECO:0000313" key="2">
    <source>
        <dbReference type="Proteomes" id="UP000319063"/>
    </source>
</evidence>
<reference evidence="2" key="1">
    <citation type="submission" date="2019-05" db="EMBL/GenBank/DDBJ databases">
        <title>Complete Genome Sequence of Serratia marcescens Myophage Moabite.</title>
        <authorList>
            <person name="Price L."/>
            <person name="Rohren M."/>
            <person name="Newkirk H."/>
            <person name="Liu M."/>
            <person name="Ramsey J."/>
        </authorList>
    </citation>
    <scope>NUCLEOTIDE SEQUENCE [LARGE SCALE GENOMIC DNA]</scope>
</reference>
<evidence type="ECO:0000313" key="1">
    <source>
        <dbReference type="EMBL" id="QDB71055.1"/>
    </source>
</evidence>
<proteinExistence type="predicted"/>
<organism evidence="1 2">
    <name type="scientific">Serratia phage Moabite</name>
    <dbReference type="NCBI Taxonomy" id="2587814"/>
    <lineage>
        <taxon>Viruses</taxon>
        <taxon>Duplodnaviria</taxon>
        <taxon>Heunggongvirae</taxon>
        <taxon>Uroviricota</taxon>
        <taxon>Caudoviricetes</taxon>
        <taxon>Chimalliviridae</taxon>
        <taxon>Moabitevirus</taxon>
        <taxon>Moabitevirus moabite</taxon>
    </lineage>
</organism>
<dbReference type="EMBL" id="MK994515">
    <property type="protein sequence ID" value="QDB71055.1"/>
    <property type="molecule type" value="Genomic_DNA"/>
</dbReference>
<name>A0A4Y5TNW0_9CAUD</name>
<protein>
    <submittedName>
        <fullName evidence="1">Uncharacterized protein</fullName>
    </submittedName>
</protein>
<keyword evidence="2" id="KW-1185">Reference proteome</keyword>
<dbReference type="Proteomes" id="UP000319063">
    <property type="component" value="Segment"/>
</dbReference>